<feature type="transmembrane region" description="Helical" evidence="7">
    <location>
        <begin position="571"/>
        <end position="594"/>
    </location>
</feature>
<feature type="transmembrane region" description="Helical" evidence="7">
    <location>
        <begin position="177"/>
        <end position="197"/>
    </location>
</feature>
<keyword evidence="2" id="KW-0813">Transport</keyword>
<keyword evidence="5 7" id="KW-1133">Transmembrane helix</keyword>
<dbReference type="AlphaFoldDB" id="S0FXZ4"/>
<dbReference type="Pfam" id="PF02080">
    <property type="entry name" value="TrkA_C"/>
    <property type="match status" value="2"/>
</dbReference>
<evidence type="ECO:0000256" key="7">
    <source>
        <dbReference type="SAM" id="Phobius"/>
    </source>
</evidence>
<dbReference type="PROSITE" id="PS01271">
    <property type="entry name" value="NA_SULFATE"/>
    <property type="match status" value="1"/>
</dbReference>
<feature type="transmembrane region" description="Helical" evidence="7">
    <location>
        <begin position="403"/>
        <end position="436"/>
    </location>
</feature>
<evidence type="ECO:0000256" key="2">
    <source>
        <dbReference type="ARBA" id="ARBA00022448"/>
    </source>
</evidence>
<evidence type="ECO:0000256" key="5">
    <source>
        <dbReference type="ARBA" id="ARBA00022989"/>
    </source>
</evidence>
<dbReference type="InterPro" id="IPR006037">
    <property type="entry name" value="RCK_C"/>
</dbReference>
<feature type="transmembrane region" description="Helical" evidence="7">
    <location>
        <begin position="6"/>
        <end position="21"/>
    </location>
</feature>
<accession>S0FXZ4</accession>
<dbReference type="PANTHER" id="PTHR43652:SF2">
    <property type="entry name" value="BASIC AMINO ACID ANTIPORTER YFCC-RELATED"/>
    <property type="match status" value="1"/>
</dbReference>
<evidence type="ECO:0000313" key="9">
    <source>
        <dbReference type="EMBL" id="EMS78039.1"/>
    </source>
</evidence>
<comment type="subcellular location">
    <subcellularLocation>
        <location evidence="1">Membrane</location>
        <topology evidence="1">Multi-pass membrane protein</topology>
    </subcellularLocation>
</comment>
<keyword evidence="3 7" id="KW-0812">Transmembrane</keyword>
<dbReference type="Gene3D" id="3.30.70.1450">
    <property type="entry name" value="Regulator of K+ conductance, C-terminal domain"/>
    <property type="match status" value="2"/>
</dbReference>
<evidence type="ECO:0000256" key="4">
    <source>
        <dbReference type="ARBA" id="ARBA00022737"/>
    </source>
</evidence>
<keyword evidence="4" id="KW-0677">Repeat</keyword>
<feature type="domain" description="RCK C-terminal" evidence="8">
    <location>
        <begin position="301"/>
        <end position="385"/>
    </location>
</feature>
<dbReference type="GO" id="GO:0008324">
    <property type="term" value="F:monoatomic cation transmembrane transporter activity"/>
    <property type="evidence" value="ECO:0007669"/>
    <property type="project" value="InterPro"/>
</dbReference>
<dbReference type="Pfam" id="PF03600">
    <property type="entry name" value="CitMHS"/>
    <property type="match status" value="1"/>
</dbReference>
<evidence type="ECO:0000256" key="1">
    <source>
        <dbReference type="ARBA" id="ARBA00004141"/>
    </source>
</evidence>
<feature type="transmembrane region" description="Helical" evidence="7">
    <location>
        <begin position="136"/>
        <end position="165"/>
    </location>
</feature>
<dbReference type="RefSeq" id="WP_006967820.1">
    <property type="nucleotide sequence ID" value="NZ_APJX01000010.1"/>
</dbReference>
<reference evidence="9 10" key="1">
    <citation type="journal article" date="2013" name="Genome Announc.">
        <title>Draft Genome Sequence of Desulfotignum phosphitoxidans DSM 13687 Strain FiPS-3.</title>
        <authorList>
            <person name="Poehlein A."/>
            <person name="Daniel R."/>
            <person name="Simeonova D.D."/>
        </authorList>
    </citation>
    <scope>NUCLEOTIDE SEQUENCE [LARGE SCALE GENOMIC DNA]</scope>
    <source>
        <strain evidence="9 10">DSM 13687</strain>
    </source>
</reference>
<keyword evidence="10" id="KW-1185">Reference proteome</keyword>
<feature type="transmembrane region" description="Helical" evidence="7">
    <location>
        <begin position="479"/>
        <end position="499"/>
    </location>
</feature>
<dbReference type="SUPFAM" id="SSF116726">
    <property type="entry name" value="TrkA C-terminal domain-like"/>
    <property type="match status" value="2"/>
</dbReference>
<sequence>MTTDQALVFAILCATLVLFVWGKFRYDLVALTALLLVSVTGLVPINEVFLGFGHPAVITVAAVLVLSRGLFNAGAVDLLSRHMAKVGTVPTIQVTALAGIVVVCSSVMNNVGALALLMPVAIWMSRQSGRSPSLLLMPLAFGSLLGGLVTLIGTPPNIIIALYRVETGLPAFRMFDFAPVGIGVALAGLVFISLFGWRLTPKREARSSPDELFEIENYITEIIVPEGSKFVGQTIFHLTSAMEKETEATVVSLSRGEIHKPAPSWYEILEPGDVLMVEAAPDDLKALMDGLGLELAECKGDCRSTLGSKDIRLMESVITTESTLPGKTSAGLYLRRLYGVNLLAIARRGRRITQPLGQTKFMTGDILLFQGTDESLQTVVKKFKCLPLAEREIRIGQPKKVMLSVGIFGAAMVLSATGILPVQIAFTAAAVIMVLSGVVPLGEIYEHIDWPVIVLLGAMFPLGHALESSGGAGLIAEKLLMLSGFFSSAGTLAVLLAGTMLLSNVVNNAAAAVLMAPISITLAKEMGISPDPFLMAVAVGASCAFLTPVGHQSNALVMGPGGYKFGDYWRLGLPLSIIVTVVAVPLILIFWPMIPVSGG</sequence>
<feature type="domain" description="RCK C-terminal" evidence="8">
    <location>
        <begin position="207"/>
        <end position="293"/>
    </location>
</feature>
<gene>
    <name evidence="9" type="ORF">Dpo_10c00320</name>
</gene>
<dbReference type="InterPro" id="IPR036721">
    <property type="entry name" value="RCK_C_sf"/>
</dbReference>
<feature type="transmembrane region" description="Helical" evidence="7">
    <location>
        <begin position="52"/>
        <end position="71"/>
    </location>
</feature>
<protein>
    <submittedName>
        <fullName evidence="9">Symporther protein, CitMHS family</fullName>
    </submittedName>
</protein>
<dbReference type="OrthoDB" id="9765532at2"/>
<dbReference type="InterPro" id="IPR051679">
    <property type="entry name" value="DASS-Related_Transporters"/>
</dbReference>
<dbReference type="InterPro" id="IPR031312">
    <property type="entry name" value="Na/sul_symport_CS"/>
</dbReference>
<feature type="transmembrane region" description="Helical" evidence="7">
    <location>
        <begin position="28"/>
        <end position="46"/>
    </location>
</feature>
<evidence type="ECO:0000256" key="6">
    <source>
        <dbReference type="ARBA" id="ARBA00023136"/>
    </source>
</evidence>
<evidence type="ECO:0000259" key="8">
    <source>
        <dbReference type="PROSITE" id="PS51202"/>
    </source>
</evidence>
<keyword evidence="6 7" id="KW-0472">Membrane</keyword>
<dbReference type="Proteomes" id="UP000014216">
    <property type="component" value="Unassembled WGS sequence"/>
</dbReference>
<dbReference type="InterPro" id="IPR004680">
    <property type="entry name" value="Cit_transptr-like_dom"/>
</dbReference>
<organism evidence="9 10">
    <name type="scientific">Desulfotignum phosphitoxidans DSM 13687</name>
    <dbReference type="NCBI Taxonomy" id="1286635"/>
    <lineage>
        <taxon>Bacteria</taxon>
        <taxon>Pseudomonadati</taxon>
        <taxon>Thermodesulfobacteriota</taxon>
        <taxon>Desulfobacteria</taxon>
        <taxon>Desulfobacterales</taxon>
        <taxon>Desulfobacteraceae</taxon>
        <taxon>Desulfotignum</taxon>
    </lineage>
</organism>
<dbReference type="CDD" id="cd01115">
    <property type="entry name" value="SLC13_permease"/>
    <property type="match status" value="1"/>
</dbReference>
<dbReference type="GO" id="GO:0006813">
    <property type="term" value="P:potassium ion transport"/>
    <property type="evidence" value="ECO:0007669"/>
    <property type="project" value="InterPro"/>
</dbReference>
<feature type="transmembrane region" description="Helical" evidence="7">
    <location>
        <begin position="448"/>
        <end position="467"/>
    </location>
</feature>
<dbReference type="PANTHER" id="PTHR43652">
    <property type="entry name" value="BASIC AMINO ACID ANTIPORTER YFCC-RELATED"/>
    <property type="match status" value="1"/>
</dbReference>
<evidence type="ECO:0000313" key="10">
    <source>
        <dbReference type="Proteomes" id="UP000014216"/>
    </source>
</evidence>
<dbReference type="GO" id="GO:0005886">
    <property type="term" value="C:plasma membrane"/>
    <property type="evidence" value="ECO:0007669"/>
    <property type="project" value="TreeGrafter"/>
</dbReference>
<evidence type="ECO:0000256" key="3">
    <source>
        <dbReference type="ARBA" id="ARBA00022692"/>
    </source>
</evidence>
<dbReference type="EMBL" id="APJX01000010">
    <property type="protein sequence ID" value="EMS78039.1"/>
    <property type="molecule type" value="Genomic_DNA"/>
</dbReference>
<proteinExistence type="predicted"/>
<name>S0FXZ4_9BACT</name>
<comment type="caution">
    <text evidence="9">The sequence shown here is derived from an EMBL/GenBank/DDBJ whole genome shotgun (WGS) entry which is preliminary data.</text>
</comment>
<dbReference type="PROSITE" id="PS51202">
    <property type="entry name" value="RCK_C"/>
    <property type="match status" value="2"/>
</dbReference>
<dbReference type="PATRIC" id="fig|1286635.3.peg.3870"/>